<evidence type="ECO:0000256" key="1">
    <source>
        <dbReference type="ARBA" id="ARBA00022722"/>
    </source>
</evidence>
<dbReference type="GO" id="GO:0016787">
    <property type="term" value="F:hydrolase activity"/>
    <property type="evidence" value="ECO:0007669"/>
    <property type="project" value="UniProtKB-KW"/>
</dbReference>
<evidence type="ECO:0000313" key="4">
    <source>
        <dbReference type="Proteomes" id="UP000295680"/>
    </source>
</evidence>
<dbReference type="OrthoDB" id="5326845at2"/>
<accession>A0A4R2J382</accession>
<sequence length="121" mass="13411">MGSRRRITLALIGLVVLVVVGWLVGTSGMATKPLSALPPEARTTWQLIQKGGPFKSSQDGKVFENREKLLPGQPASYYHEYTVATPGADDRGARRLIYGQQRELYYTDDHYASFVKVDPGK</sequence>
<dbReference type="InterPro" id="IPR000026">
    <property type="entry name" value="N1-like"/>
</dbReference>
<dbReference type="EMBL" id="SLWS01000013">
    <property type="protein sequence ID" value="TCO50819.1"/>
    <property type="molecule type" value="Genomic_DNA"/>
</dbReference>
<dbReference type="Gene3D" id="3.10.450.30">
    <property type="entry name" value="Microbial ribonucleases"/>
    <property type="match status" value="1"/>
</dbReference>
<dbReference type="GO" id="GO:0004521">
    <property type="term" value="F:RNA endonuclease activity"/>
    <property type="evidence" value="ECO:0007669"/>
    <property type="project" value="InterPro"/>
</dbReference>
<gene>
    <name evidence="3" type="ORF">EV192_113200</name>
</gene>
<reference evidence="3 4" key="1">
    <citation type="submission" date="2019-03" db="EMBL/GenBank/DDBJ databases">
        <title>Genomic Encyclopedia of Type Strains, Phase IV (KMG-IV): sequencing the most valuable type-strain genomes for metagenomic binning, comparative biology and taxonomic classification.</title>
        <authorList>
            <person name="Goeker M."/>
        </authorList>
    </citation>
    <scope>NUCLEOTIDE SEQUENCE [LARGE SCALE GENOMIC DNA]</scope>
    <source>
        <strain evidence="3 4">DSM 45934</strain>
    </source>
</reference>
<dbReference type="AlphaFoldDB" id="A0A4R2J382"/>
<evidence type="ECO:0000313" key="3">
    <source>
        <dbReference type="EMBL" id="TCO50819.1"/>
    </source>
</evidence>
<dbReference type="Proteomes" id="UP000295680">
    <property type="component" value="Unassembled WGS sequence"/>
</dbReference>
<comment type="caution">
    <text evidence="3">The sequence shown here is derived from an EMBL/GenBank/DDBJ whole genome shotgun (WGS) entry which is preliminary data.</text>
</comment>
<name>A0A4R2J382_9PSEU</name>
<keyword evidence="4" id="KW-1185">Reference proteome</keyword>
<dbReference type="InterPro" id="IPR016191">
    <property type="entry name" value="Ribonuclease/ribotoxin"/>
</dbReference>
<dbReference type="GO" id="GO:0003723">
    <property type="term" value="F:RNA binding"/>
    <property type="evidence" value="ECO:0007669"/>
    <property type="project" value="InterPro"/>
</dbReference>
<keyword evidence="1" id="KW-0540">Nuclease</keyword>
<organism evidence="3 4">
    <name type="scientific">Actinocrispum wychmicini</name>
    <dbReference type="NCBI Taxonomy" id="1213861"/>
    <lineage>
        <taxon>Bacteria</taxon>
        <taxon>Bacillati</taxon>
        <taxon>Actinomycetota</taxon>
        <taxon>Actinomycetes</taxon>
        <taxon>Pseudonocardiales</taxon>
        <taxon>Pseudonocardiaceae</taxon>
        <taxon>Actinocrispum</taxon>
    </lineage>
</organism>
<evidence type="ECO:0000256" key="2">
    <source>
        <dbReference type="ARBA" id="ARBA00022801"/>
    </source>
</evidence>
<protein>
    <submittedName>
        <fullName evidence="3">Ribonuclease</fullName>
    </submittedName>
</protein>
<dbReference type="Pfam" id="PF00545">
    <property type="entry name" value="Ribonuclease"/>
    <property type="match status" value="1"/>
</dbReference>
<dbReference type="SUPFAM" id="SSF53933">
    <property type="entry name" value="Microbial ribonucleases"/>
    <property type="match status" value="1"/>
</dbReference>
<keyword evidence="2" id="KW-0378">Hydrolase</keyword>
<dbReference type="RefSeq" id="WP_132124765.1">
    <property type="nucleotide sequence ID" value="NZ_SLWS01000013.1"/>
</dbReference>
<proteinExistence type="predicted"/>